<sequence>MKKALVFAAVLVLGLAGVCLAAENNLLIDDMEKAVVGGPQGTVDFGAGNGSAVDVSNSSDIKYSGDRAIKISFSAIPGGYMYVAKGDKLDAKNAGWQVSPADIKWDEYKAISFYMYGSDSKVNIAIDIKDSGNEIWRYIIQDNFKGWKQIICNFSDFTARSDWQPDNAEKDAILAFPLTSFQFEPLPESKGTIYIDKVELVKK</sequence>
<protein>
    <recommendedName>
        <fullName evidence="2">CBM11 domain-containing protein</fullName>
    </recommendedName>
</protein>
<feature type="domain" description="CBM11" evidence="2">
    <location>
        <begin position="24"/>
        <end position="201"/>
    </location>
</feature>
<feature type="signal peptide" evidence="1">
    <location>
        <begin position="1"/>
        <end position="21"/>
    </location>
</feature>
<accession>A0A2G9YMG9</accession>
<dbReference type="InterPro" id="IPR005087">
    <property type="entry name" value="CBM11"/>
</dbReference>
<dbReference type="EMBL" id="PCRK01000026">
    <property type="protein sequence ID" value="PIP19701.1"/>
    <property type="molecule type" value="Genomic_DNA"/>
</dbReference>
<evidence type="ECO:0000313" key="4">
    <source>
        <dbReference type="Proteomes" id="UP000231292"/>
    </source>
</evidence>
<name>A0A2G9YMG9_9BACT</name>
<dbReference type="AlphaFoldDB" id="A0A2G9YMG9"/>
<proteinExistence type="predicted"/>
<dbReference type="GO" id="GO:0008810">
    <property type="term" value="F:cellulase activity"/>
    <property type="evidence" value="ECO:0007669"/>
    <property type="project" value="InterPro"/>
</dbReference>
<dbReference type="Pfam" id="PF03425">
    <property type="entry name" value="CBM_11"/>
    <property type="match status" value="1"/>
</dbReference>
<gene>
    <name evidence="3" type="ORF">COX41_01520</name>
</gene>
<dbReference type="Proteomes" id="UP000231292">
    <property type="component" value="Unassembled WGS sequence"/>
</dbReference>
<dbReference type="InterPro" id="IPR008979">
    <property type="entry name" value="Galactose-bd-like_sf"/>
</dbReference>
<evidence type="ECO:0000256" key="1">
    <source>
        <dbReference type="SAM" id="SignalP"/>
    </source>
</evidence>
<organism evidence="3 4">
    <name type="scientific">Candidatus Sherwoodlollariibacterium unditelluris</name>
    <dbReference type="NCBI Taxonomy" id="1974757"/>
    <lineage>
        <taxon>Bacteria</taxon>
        <taxon>Pseudomonadati</taxon>
        <taxon>Candidatus Omnitrophota</taxon>
        <taxon>Candidatus Sherwoodlollariibacterium</taxon>
    </lineage>
</organism>
<keyword evidence="1" id="KW-0732">Signal</keyword>
<evidence type="ECO:0000259" key="2">
    <source>
        <dbReference type="Pfam" id="PF03425"/>
    </source>
</evidence>
<dbReference type="SUPFAM" id="SSF49785">
    <property type="entry name" value="Galactose-binding domain-like"/>
    <property type="match status" value="1"/>
</dbReference>
<dbReference type="GO" id="GO:0030245">
    <property type="term" value="P:cellulose catabolic process"/>
    <property type="evidence" value="ECO:0007669"/>
    <property type="project" value="InterPro"/>
</dbReference>
<reference evidence="3 4" key="1">
    <citation type="submission" date="2017-09" db="EMBL/GenBank/DDBJ databases">
        <title>Depth-based differentiation of microbial function through sediment-hosted aquifers and enrichment of novel symbionts in the deep terrestrial subsurface.</title>
        <authorList>
            <person name="Probst A.J."/>
            <person name="Ladd B."/>
            <person name="Jarett J.K."/>
            <person name="Geller-Mcgrath D.E."/>
            <person name="Sieber C.M."/>
            <person name="Emerson J.B."/>
            <person name="Anantharaman K."/>
            <person name="Thomas B.C."/>
            <person name="Malmstrom R."/>
            <person name="Stieglmeier M."/>
            <person name="Klingl A."/>
            <person name="Woyke T."/>
            <person name="Ryan C.M."/>
            <person name="Banfield J.F."/>
        </authorList>
    </citation>
    <scope>NUCLEOTIDE SEQUENCE [LARGE SCALE GENOMIC DNA]</scope>
    <source>
        <strain evidence="3">CG23_combo_of_CG06-09_8_20_14_all_41_10</strain>
    </source>
</reference>
<dbReference type="Gene3D" id="2.60.120.430">
    <property type="entry name" value="Galactose-binding lectin"/>
    <property type="match status" value="1"/>
</dbReference>
<comment type="caution">
    <text evidence="3">The sequence shown here is derived from an EMBL/GenBank/DDBJ whole genome shotgun (WGS) entry which is preliminary data.</text>
</comment>
<evidence type="ECO:0000313" key="3">
    <source>
        <dbReference type="EMBL" id="PIP19701.1"/>
    </source>
</evidence>
<feature type="chain" id="PRO_5013916972" description="CBM11 domain-containing protein" evidence="1">
    <location>
        <begin position="22"/>
        <end position="203"/>
    </location>
</feature>